<sequence length="103" mass="11412">MNMKVKNTSQNMKDIIKLQPKITVQGKVVPFENNEQTLLDCLESANIEVHYHCRDGFCGACRVTLVTGEINYPLGEPLAFVGENEILPCCCVPVTDISIAIDE</sequence>
<evidence type="ECO:0000313" key="3">
    <source>
        <dbReference type="EMBL" id="GAW96762.1"/>
    </source>
</evidence>
<keyword evidence="1" id="KW-0830">Ubiquinone</keyword>
<dbReference type="InterPro" id="IPR001041">
    <property type="entry name" value="2Fe-2S_ferredoxin-type"/>
</dbReference>
<dbReference type="SUPFAM" id="SSF54292">
    <property type="entry name" value="2Fe-2S ferredoxin-like"/>
    <property type="match status" value="1"/>
</dbReference>
<comment type="caution">
    <text evidence="3">The sequence shown here is derived from an EMBL/GenBank/DDBJ whole genome shotgun (WGS) entry which is preliminary data.</text>
</comment>
<dbReference type="Pfam" id="PF00111">
    <property type="entry name" value="Fer2"/>
    <property type="match status" value="1"/>
</dbReference>
<dbReference type="PROSITE" id="PS51085">
    <property type="entry name" value="2FE2S_FER_2"/>
    <property type="match status" value="1"/>
</dbReference>
<feature type="domain" description="2Fe-2S ferredoxin-type" evidence="2">
    <location>
        <begin position="20"/>
        <end position="103"/>
    </location>
</feature>
<dbReference type="EMBL" id="BDQM01000019">
    <property type="protein sequence ID" value="GAW96762.1"/>
    <property type="molecule type" value="Genomic_DNA"/>
</dbReference>
<dbReference type="NCBIfam" id="NF007985">
    <property type="entry name" value="PRK10713.1"/>
    <property type="match status" value="1"/>
</dbReference>
<dbReference type="InterPro" id="IPR036010">
    <property type="entry name" value="2Fe-2S_ferredoxin-like_sf"/>
</dbReference>
<accession>A0ABQ0MWL5</accession>
<evidence type="ECO:0000313" key="4">
    <source>
        <dbReference type="Proteomes" id="UP000197068"/>
    </source>
</evidence>
<gene>
    <name evidence="3" type="ORF">MTCD1_02383</name>
</gene>
<proteinExistence type="predicted"/>
<dbReference type="PROSITE" id="PS00197">
    <property type="entry name" value="2FE2S_FER_1"/>
    <property type="match status" value="1"/>
</dbReference>
<dbReference type="InterPro" id="IPR006058">
    <property type="entry name" value="2Fe2S_fd_BS"/>
</dbReference>
<dbReference type="Proteomes" id="UP000197068">
    <property type="component" value="Unassembled WGS sequence"/>
</dbReference>
<evidence type="ECO:0000256" key="1">
    <source>
        <dbReference type="ARBA" id="ARBA00023075"/>
    </source>
</evidence>
<dbReference type="InterPro" id="IPR012675">
    <property type="entry name" value="Beta-grasp_dom_sf"/>
</dbReference>
<dbReference type="CDD" id="cd00207">
    <property type="entry name" value="fer2"/>
    <property type="match status" value="1"/>
</dbReference>
<keyword evidence="4" id="KW-1185">Reference proteome</keyword>
<dbReference type="Gene3D" id="3.10.20.30">
    <property type="match status" value="1"/>
</dbReference>
<dbReference type="RefSeq" id="WP_082606499.1">
    <property type="nucleotide sequence ID" value="NZ_BDQM01000019.1"/>
</dbReference>
<protein>
    <submittedName>
        <fullName evidence="3">(2Fe-2S) ferredoxin</fullName>
    </submittedName>
</protein>
<evidence type="ECO:0000259" key="2">
    <source>
        <dbReference type="PROSITE" id="PS51085"/>
    </source>
</evidence>
<name>A0ABQ0MWL5_9GAMM</name>
<reference evidence="3 4" key="1">
    <citation type="submission" date="2017-06" db="EMBL/GenBank/DDBJ databases">
        <title>Whole Genome Sequences of Colwellia marinimaniae MTCD1.</title>
        <authorList>
            <person name="Kusumoto H."/>
            <person name="Inoue M."/>
            <person name="Tanikawa K."/>
            <person name="Maeji H."/>
            <person name="Cameron J.H."/>
            <person name="Bartlett D.H."/>
        </authorList>
    </citation>
    <scope>NUCLEOTIDE SEQUENCE [LARGE SCALE GENOMIC DNA]</scope>
    <source>
        <strain evidence="3 4">MTCD1</strain>
    </source>
</reference>
<organism evidence="3 4">
    <name type="scientific">Colwellia marinimaniae</name>
    <dbReference type="NCBI Taxonomy" id="1513592"/>
    <lineage>
        <taxon>Bacteria</taxon>
        <taxon>Pseudomonadati</taxon>
        <taxon>Pseudomonadota</taxon>
        <taxon>Gammaproteobacteria</taxon>
        <taxon>Alteromonadales</taxon>
        <taxon>Colwelliaceae</taxon>
        <taxon>Colwellia</taxon>
    </lineage>
</organism>